<comment type="subcellular location">
    <subcellularLocation>
        <location evidence="1">Nucleus</location>
    </subcellularLocation>
</comment>
<dbReference type="GO" id="GO:0003700">
    <property type="term" value="F:DNA-binding transcription factor activity"/>
    <property type="evidence" value="ECO:0007669"/>
    <property type="project" value="InterPro"/>
</dbReference>
<feature type="region of interest" description="Disordered" evidence="6">
    <location>
        <begin position="68"/>
        <end position="130"/>
    </location>
</feature>
<dbReference type="GO" id="GO:0009873">
    <property type="term" value="P:ethylene-activated signaling pathway"/>
    <property type="evidence" value="ECO:0007669"/>
    <property type="project" value="InterPro"/>
</dbReference>
<dbReference type="GO" id="GO:0003677">
    <property type="term" value="F:DNA binding"/>
    <property type="evidence" value="ECO:0007669"/>
    <property type="project" value="UniProtKB-KW"/>
</dbReference>
<evidence type="ECO:0000313" key="8">
    <source>
        <dbReference type="EMBL" id="KAG6490985.1"/>
    </source>
</evidence>
<comment type="caution">
    <text evidence="8">The sequence shown here is derived from an EMBL/GenBank/DDBJ whole genome shotgun (WGS) entry which is preliminary data.</text>
</comment>
<evidence type="ECO:0000256" key="4">
    <source>
        <dbReference type="ARBA" id="ARBA00023163"/>
    </source>
</evidence>
<dbReference type="SMART" id="SM00380">
    <property type="entry name" value="AP2"/>
    <property type="match status" value="1"/>
</dbReference>
<evidence type="ECO:0000313" key="9">
    <source>
        <dbReference type="Proteomes" id="UP000734854"/>
    </source>
</evidence>
<dbReference type="InterPro" id="IPR044808">
    <property type="entry name" value="ERF_plant"/>
</dbReference>
<evidence type="ECO:0000256" key="2">
    <source>
        <dbReference type="ARBA" id="ARBA00023015"/>
    </source>
</evidence>
<protein>
    <recommendedName>
        <fullName evidence="7">AP2/ERF domain-containing protein</fullName>
    </recommendedName>
</protein>
<dbReference type="PANTHER" id="PTHR31190">
    <property type="entry name" value="DNA-BINDING DOMAIN"/>
    <property type="match status" value="1"/>
</dbReference>
<feature type="domain" description="AP2/ERF" evidence="7">
    <location>
        <begin position="136"/>
        <end position="193"/>
    </location>
</feature>
<keyword evidence="3" id="KW-0238">DNA-binding</keyword>
<organism evidence="8 9">
    <name type="scientific">Zingiber officinale</name>
    <name type="common">Ginger</name>
    <name type="synonym">Amomum zingiber</name>
    <dbReference type="NCBI Taxonomy" id="94328"/>
    <lineage>
        <taxon>Eukaryota</taxon>
        <taxon>Viridiplantae</taxon>
        <taxon>Streptophyta</taxon>
        <taxon>Embryophyta</taxon>
        <taxon>Tracheophyta</taxon>
        <taxon>Spermatophyta</taxon>
        <taxon>Magnoliopsida</taxon>
        <taxon>Liliopsida</taxon>
        <taxon>Zingiberales</taxon>
        <taxon>Zingiberaceae</taxon>
        <taxon>Zingiber</taxon>
    </lineage>
</organism>
<sequence length="242" mass="25969">MDSSLLRDDLDVDELDWLLAQNIPASAAASSSLLPPVTAQLFAEESRSERELSAMVSALSHVVSGDQQVAYSSGSALPPESVAGRKREPAPEGGSTPKYHRTVGDQLGWPPAGGAPAGRGSSMIPSPTIEIAERRKYRGVRQRPWGKWAAEIRDPQKAARVWLGTFETAEAAARAYDAAALRFRGSKAKLNFPEDARLLPRLPPMMRSALPDAPPARRRMPSPPPSSSHSSTQTPPSSSSQL</sequence>
<dbReference type="InterPro" id="IPR001471">
    <property type="entry name" value="AP2/ERF_dom"/>
</dbReference>
<feature type="compositionally biased region" description="Low complexity" evidence="6">
    <location>
        <begin position="227"/>
        <end position="242"/>
    </location>
</feature>
<evidence type="ECO:0000256" key="1">
    <source>
        <dbReference type="ARBA" id="ARBA00004123"/>
    </source>
</evidence>
<gene>
    <name evidence="8" type="ORF">ZIOFF_052317</name>
</gene>
<reference evidence="8 9" key="1">
    <citation type="submission" date="2020-08" db="EMBL/GenBank/DDBJ databases">
        <title>Plant Genome Project.</title>
        <authorList>
            <person name="Zhang R.-G."/>
        </authorList>
    </citation>
    <scope>NUCLEOTIDE SEQUENCE [LARGE SCALE GENOMIC DNA]</scope>
    <source>
        <tissue evidence="8">Rhizome</tissue>
    </source>
</reference>
<evidence type="ECO:0000256" key="3">
    <source>
        <dbReference type="ARBA" id="ARBA00023125"/>
    </source>
</evidence>
<dbReference type="PROSITE" id="PS51032">
    <property type="entry name" value="AP2_ERF"/>
    <property type="match status" value="1"/>
</dbReference>
<evidence type="ECO:0000259" key="7">
    <source>
        <dbReference type="PROSITE" id="PS51032"/>
    </source>
</evidence>
<proteinExistence type="predicted"/>
<keyword evidence="2" id="KW-0805">Transcription regulation</keyword>
<dbReference type="FunFam" id="3.30.730.10:FF:000001">
    <property type="entry name" value="Ethylene-responsive transcription factor 2"/>
    <property type="match status" value="1"/>
</dbReference>
<name>A0A8J5FUB1_ZINOF</name>
<accession>A0A8J5FUB1</accession>
<keyword evidence="5" id="KW-0539">Nucleus</keyword>
<dbReference type="PANTHER" id="PTHR31190:SF473">
    <property type="entry name" value="OS05G0437100 PROTEIN"/>
    <property type="match status" value="1"/>
</dbReference>
<keyword evidence="4" id="KW-0804">Transcription</keyword>
<dbReference type="CDD" id="cd00018">
    <property type="entry name" value="AP2"/>
    <property type="match status" value="1"/>
</dbReference>
<evidence type="ECO:0000256" key="6">
    <source>
        <dbReference type="SAM" id="MobiDB-lite"/>
    </source>
</evidence>
<dbReference type="Proteomes" id="UP000734854">
    <property type="component" value="Unassembled WGS sequence"/>
</dbReference>
<dbReference type="GO" id="GO:0005634">
    <property type="term" value="C:nucleus"/>
    <property type="evidence" value="ECO:0007669"/>
    <property type="project" value="UniProtKB-SubCell"/>
</dbReference>
<dbReference type="AlphaFoldDB" id="A0A8J5FUB1"/>
<dbReference type="OrthoDB" id="1925932at2759"/>
<evidence type="ECO:0000256" key="5">
    <source>
        <dbReference type="ARBA" id="ARBA00023242"/>
    </source>
</evidence>
<dbReference type="EMBL" id="JACMSC010000014">
    <property type="protein sequence ID" value="KAG6490985.1"/>
    <property type="molecule type" value="Genomic_DNA"/>
</dbReference>
<keyword evidence="9" id="KW-1185">Reference proteome</keyword>
<feature type="region of interest" description="Disordered" evidence="6">
    <location>
        <begin position="202"/>
        <end position="242"/>
    </location>
</feature>
<dbReference type="Pfam" id="PF00847">
    <property type="entry name" value="AP2"/>
    <property type="match status" value="1"/>
</dbReference>